<sequence>MSEAVMWVASWTRPGFNVEGTAPIGNSPGHRMKCGFQKHLSRAKVMPEVELIGPFPDRKGARALLMSQLCVLSWRHLRSRHWTPYNP</sequence>
<name>A0AAD8LU70_ACIOX</name>
<accession>A0AAD8LU70</accession>
<organism evidence="1 2">
    <name type="scientific">Acipenser oxyrinchus oxyrinchus</name>
    <dbReference type="NCBI Taxonomy" id="40147"/>
    <lineage>
        <taxon>Eukaryota</taxon>
        <taxon>Metazoa</taxon>
        <taxon>Chordata</taxon>
        <taxon>Craniata</taxon>
        <taxon>Vertebrata</taxon>
        <taxon>Euteleostomi</taxon>
        <taxon>Actinopterygii</taxon>
        <taxon>Chondrostei</taxon>
        <taxon>Acipenseriformes</taxon>
        <taxon>Acipenseridae</taxon>
        <taxon>Acipenser</taxon>
    </lineage>
</organism>
<gene>
    <name evidence="1" type="ORF">AOXY_G1467</name>
</gene>
<dbReference type="AlphaFoldDB" id="A0AAD8LU70"/>
<proteinExistence type="predicted"/>
<protein>
    <submittedName>
        <fullName evidence="1">Uncharacterized protein</fullName>
    </submittedName>
</protein>
<dbReference type="EMBL" id="JAGXEW010000001">
    <property type="protein sequence ID" value="KAK1176560.1"/>
    <property type="molecule type" value="Genomic_DNA"/>
</dbReference>
<comment type="caution">
    <text evidence="1">The sequence shown here is derived from an EMBL/GenBank/DDBJ whole genome shotgun (WGS) entry which is preliminary data.</text>
</comment>
<keyword evidence="2" id="KW-1185">Reference proteome</keyword>
<dbReference type="Proteomes" id="UP001230051">
    <property type="component" value="Unassembled WGS sequence"/>
</dbReference>
<reference evidence="1" key="1">
    <citation type="submission" date="2022-02" db="EMBL/GenBank/DDBJ databases">
        <title>Atlantic sturgeon de novo genome assembly.</title>
        <authorList>
            <person name="Stock M."/>
            <person name="Klopp C."/>
            <person name="Guiguen Y."/>
            <person name="Cabau C."/>
            <person name="Parinello H."/>
            <person name="Santidrian Yebra-Pimentel E."/>
            <person name="Kuhl H."/>
            <person name="Dirks R.P."/>
            <person name="Guessner J."/>
            <person name="Wuertz S."/>
            <person name="Du K."/>
            <person name="Schartl M."/>
        </authorList>
    </citation>
    <scope>NUCLEOTIDE SEQUENCE</scope>
    <source>
        <strain evidence="1">STURGEONOMICS-FGT-2020</strain>
        <tissue evidence="1">Whole blood</tissue>
    </source>
</reference>
<evidence type="ECO:0000313" key="1">
    <source>
        <dbReference type="EMBL" id="KAK1176560.1"/>
    </source>
</evidence>
<evidence type="ECO:0000313" key="2">
    <source>
        <dbReference type="Proteomes" id="UP001230051"/>
    </source>
</evidence>